<reference evidence="3" key="1">
    <citation type="submission" date="2021-04" db="EMBL/GenBank/DDBJ databases">
        <title>Genomic sequence of Actinosynnema pretiosum subsp. pretiosum ATCC 31280 (C-14919).</title>
        <authorList>
            <person name="Bai L."/>
            <person name="Wang X."/>
            <person name="Xiao Y."/>
        </authorList>
    </citation>
    <scope>NUCLEOTIDE SEQUENCE</scope>
    <source>
        <strain evidence="3">ATCC 31280</strain>
    </source>
</reference>
<dbReference type="Proteomes" id="UP000677152">
    <property type="component" value="Chromosome"/>
</dbReference>
<name>A0AA45R3K7_9PSEU</name>
<dbReference type="InterPro" id="IPR045528">
    <property type="entry name" value="DO-GTPase2"/>
</dbReference>
<dbReference type="EMBL" id="CP073249">
    <property type="protein sequence ID" value="QUF03859.1"/>
    <property type="molecule type" value="Genomic_DNA"/>
</dbReference>
<keyword evidence="1" id="KW-1133">Transmembrane helix</keyword>
<keyword evidence="1" id="KW-0812">Transmembrane</keyword>
<feature type="transmembrane region" description="Helical" evidence="1">
    <location>
        <begin position="169"/>
        <end position="192"/>
    </location>
</feature>
<evidence type="ECO:0000259" key="2">
    <source>
        <dbReference type="Pfam" id="PF19993"/>
    </source>
</evidence>
<sequence>MNLLSWLLLAAFVLWLLSLVLPLLAMVLGWVLLAVLVVSFLVAFCLALAEHCIASFAGFAPRGPREHLRIDPPQESEDGPDPAFRSYYAGPVLQDYRKVITSTASAVWARVVAHDQDDELEMALVQKVWHLHKGSDLPWAVTMPLALCVSAGCIAGALGALAFSLAASLIFLVLLLVLVAGAVLTSGGARLLEFGVLFVRGITIECPSCHERVTRPIYRCTRCDASHRKLVPGFEGVLRRTCRCQNTLPTLLALGKGKLTAQCADCLQELPTRGLSARTVHIPVIAGPKAGKSVFMQSAVSRLMLTDGGFEFADPRAKDSFERNLELGVHKDPSRALKTATVKPRAYTLYSGTRLAKRLLYLYDPAGEHVESVDQLADAQFLRHTKGVVFIVDPFSLRQVRSETDRVILSGVSASNTAPKDVLTRFVEALVEHRSARRDNRVDIPVAVVLTKCDGLLADTGVTHPCAGLGRADRRTRDQAIRDWLGAAGQRDLVTSLDNNFTSVSCFAVSYEDAAEVVEHGSTVNDDPAAPLRWLLDRKEGS</sequence>
<evidence type="ECO:0000313" key="3">
    <source>
        <dbReference type="EMBL" id="QUF03859.1"/>
    </source>
</evidence>
<evidence type="ECO:0000256" key="1">
    <source>
        <dbReference type="SAM" id="Phobius"/>
    </source>
</evidence>
<dbReference type="AlphaFoldDB" id="A0AA45R3K7"/>
<proteinExistence type="predicted"/>
<gene>
    <name evidence="3" type="ORF">KCV87_31600</name>
</gene>
<feature type="transmembrane region" description="Helical" evidence="1">
    <location>
        <begin position="35"/>
        <end position="60"/>
    </location>
</feature>
<feature type="transmembrane region" description="Helical" evidence="1">
    <location>
        <begin position="137"/>
        <end position="163"/>
    </location>
</feature>
<keyword evidence="1" id="KW-0472">Membrane</keyword>
<accession>A0AA45R3K7</accession>
<protein>
    <recommendedName>
        <fullName evidence="2">Double-GTPase 2 domain-containing protein</fullName>
    </recommendedName>
</protein>
<feature type="domain" description="Double-GTPase 2" evidence="2">
    <location>
        <begin position="282"/>
        <end position="515"/>
    </location>
</feature>
<dbReference type="Pfam" id="PF19993">
    <property type="entry name" value="DO-GTPase2"/>
    <property type="match status" value="1"/>
</dbReference>
<organism evidence="3 4">
    <name type="scientific">Actinosynnema pretiosum subsp. pretiosum</name>
    <dbReference type="NCBI Taxonomy" id="103721"/>
    <lineage>
        <taxon>Bacteria</taxon>
        <taxon>Bacillati</taxon>
        <taxon>Actinomycetota</taxon>
        <taxon>Actinomycetes</taxon>
        <taxon>Pseudonocardiales</taxon>
        <taxon>Pseudonocardiaceae</taxon>
        <taxon>Actinosynnema</taxon>
    </lineage>
</organism>
<evidence type="ECO:0000313" key="4">
    <source>
        <dbReference type="Proteomes" id="UP000677152"/>
    </source>
</evidence>